<keyword evidence="1 2" id="KW-0597">Phosphoprotein</keyword>
<dbReference type="SMART" id="SM00448">
    <property type="entry name" value="REC"/>
    <property type="match status" value="1"/>
</dbReference>
<dbReference type="PANTHER" id="PTHR44591">
    <property type="entry name" value="STRESS RESPONSE REGULATOR PROTEIN 1"/>
    <property type="match status" value="1"/>
</dbReference>
<feature type="modified residue" description="4-aspartylphosphate" evidence="2">
    <location>
        <position position="52"/>
    </location>
</feature>
<dbReference type="EMBL" id="CP150096">
    <property type="protein sequence ID" value="WZN44380.1"/>
    <property type="molecule type" value="Genomic_DNA"/>
</dbReference>
<name>A0ABZ2YXK4_9BACT</name>
<protein>
    <submittedName>
        <fullName evidence="4">Response regulator</fullName>
    </submittedName>
</protein>
<dbReference type="SUPFAM" id="SSF52172">
    <property type="entry name" value="CheY-like"/>
    <property type="match status" value="1"/>
</dbReference>
<sequence length="134" mass="15140">MLVDDDTDDQEIFLYALRDLNIPVLCQFARDGHEALKKLAVAGEKPDYIFLDLNMAPMDGRSCLMALKADPHLREIPVIIYSTSSDPRTRDEMLLLGAAGYWVKDVSISRLCSWLKSLLEEQHRVPEVSGTIFS</sequence>
<reference evidence="4 5" key="1">
    <citation type="submission" date="2024-03" db="EMBL/GenBank/DDBJ databases">
        <title>Chitinophaga caseinilytica sp. nov., a casein hydrolysing bacterium isolated from forest soil.</title>
        <authorList>
            <person name="Lee D.S."/>
            <person name="Han D.M."/>
            <person name="Baek J.H."/>
            <person name="Choi D.G."/>
            <person name="Jeon J.H."/>
            <person name="Jeon C.O."/>
        </authorList>
    </citation>
    <scope>NUCLEOTIDE SEQUENCE [LARGE SCALE GENOMIC DNA]</scope>
    <source>
        <strain evidence="4 5">KACC 19118</strain>
    </source>
</reference>
<dbReference type="InterPro" id="IPR001789">
    <property type="entry name" value="Sig_transdc_resp-reg_receiver"/>
</dbReference>
<dbReference type="PANTHER" id="PTHR44591:SF23">
    <property type="entry name" value="CHEY SUBFAMILY"/>
    <property type="match status" value="1"/>
</dbReference>
<evidence type="ECO:0000256" key="1">
    <source>
        <dbReference type="ARBA" id="ARBA00022553"/>
    </source>
</evidence>
<dbReference type="PROSITE" id="PS50110">
    <property type="entry name" value="RESPONSE_REGULATORY"/>
    <property type="match status" value="1"/>
</dbReference>
<dbReference type="Proteomes" id="UP001449657">
    <property type="component" value="Chromosome"/>
</dbReference>
<dbReference type="Pfam" id="PF00072">
    <property type="entry name" value="Response_reg"/>
    <property type="match status" value="1"/>
</dbReference>
<dbReference type="InterPro" id="IPR050595">
    <property type="entry name" value="Bact_response_regulator"/>
</dbReference>
<keyword evidence="5" id="KW-1185">Reference proteome</keyword>
<dbReference type="Gene3D" id="3.40.50.2300">
    <property type="match status" value="1"/>
</dbReference>
<evidence type="ECO:0000256" key="2">
    <source>
        <dbReference type="PROSITE-ProRule" id="PRU00169"/>
    </source>
</evidence>
<feature type="domain" description="Response regulatory" evidence="3">
    <location>
        <begin position="1"/>
        <end position="119"/>
    </location>
</feature>
<dbReference type="RefSeq" id="WP_341839164.1">
    <property type="nucleotide sequence ID" value="NZ_CP149792.1"/>
</dbReference>
<evidence type="ECO:0000259" key="3">
    <source>
        <dbReference type="PROSITE" id="PS50110"/>
    </source>
</evidence>
<accession>A0ABZ2YXK4</accession>
<evidence type="ECO:0000313" key="5">
    <source>
        <dbReference type="Proteomes" id="UP001449657"/>
    </source>
</evidence>
<proteinExistence type="predicted"/>
<dbReference type="InterPro" id="IPR011006">
    <property type="entry name" value="CheY-like_superfamily"/>
</dbReference>
<evidence type="ECO:0000313" key="4">
    <source>
        <dbReference type="EMBL" id="WZN44380.1"/>
    </source>
</evidence>
<gene>
    <name evidence="4" type="ORF">WJU22_15900</name>
</gene>
<organism evidence="4 5">
    <name type="scientific">Chitinophaga caseinilytica</name>
    <dbReference type="NCBI Taxonomy" id="2267521"/>
    <lineage>
        <taxon>Bacteria</taxon>
        <taxon>Pseudomonadati</taxon>
        <taxon>Bacteroidota</taxon>
        <taxon>Chitinophagia</taxon>
        <taxon>Chitinophagales</taxon>
        <taxon>Chitinophagaceae</taxon>
        <taxon>Chitinophaga</taxon>
    </lineage>
</organism>